<gene>
    <name evidence="4" type="ordered locus">DSY5047</name>
</gene>
<dbReference type="KEGG" id="dsy:DSY5047"/>
<dbReference type="Gene3D" id="3.30.200.120">
    <property type="match status" value="1"/>
</dbReference>
<keyword evidence="1" id="KW-0808">Transferase</keyword>
<protein>
    <recommendedName>
        <fullName evidence="3">HipA-like C-terminal domain-containing protein</fullName>
    </recommendedName>
</protein>
<keyword evidence="5" id="KW-1185">Reference proteome</keyword>
<dbReference type="STRING" id="138119.DSY5047"/>
<evidence type="ECO:0000313" key="5">
    <source>
        <dbReference type="Proteomes" id="UP000001946"/>
    </source>
</evidence>
<dbReference type="Pfam" id="PF07804">
    <property type="entry name" value="HipA_C"/>
    <property type="match status" value="1"/>
</dbReference>
<dbReference type="HOGENOM" id="CLU_076579_1_0_9"/>
<dbReference type="InterPro" id="IPR012893">
    <property type="entry name" value="HipA-like_C"/>
</dbReference>
<evidence type="ECO:0000313" key="4">
    <source>
        <dbReference type="EMBL" id="BAE86836.1"/>
    </source>
</evidence>
<keyword evidence="2" id="KW-0418">Kinase</keyword>
<dbReference type="CDD" id="cd17792">
    <property type="entry name" value="CtkA"/>
    <property type="match status" value="1"/>
</dbReference>
<sequence>MVQRERRMAVMIDFSLCEVNKFRAYGGANGNKINILYEGNSYMLKFSPVPSRNKAMSYTNGCISEYLACHIFASLGFKTQETLLGTYTDPRGKEKVVVACGDFTEGGKRLIEFAHLKNTCISSEQNGYGKELSSIMQAIDEQMLLPPDQLRDFFWDMFIADALLGNFDRHNGNWGILVDEQSKTAEIAPVYDCGSCLYPQLAAKDMGDVLNSEDEIDRRVYVFPTSSIEEDGKKISYFEFISSLRNPDCTAALKRVSARIDMEKIRMLIDKTPTLLPVQKEFYTVIISERKAKIIDYSMEKLMKLKGQDLERDEQQNGGLQFTM</sequence>
<organism evidence="4 5">
    <name type="scientific">Desulfitobacterium hafniense (strain Y51)</name>
    <dbReference type="NCBI Taxonomy" id="138119"/>
    <lineage>
        <taxon>Bacteria</taxon>
        <taxon>Bacillati</taxon>
        <taxon>Bacillota</taxon>
        <taxon>Clostridia</taxon>
        <taxon>Eubacteriales</taxon>
        <taxon>Desulfitobacteriaceae</taxon>
        <taxon>Desulfitobacterium</taxon>
    </lineage>
</organism>
<evidence type="ECO:0000259" key="3">
    <source>
        <dbReference type="Pfam" id="PF07804"/>
    </source>
</evidence>
<dbReference type="AlphaFoldDB" id="Q24MA6"/>
<reference evidence="4 5" key="1">
    <citation type="journal article" date="2006" name="J. Bacteriol.">
        <title>Complete genome sequence of the dehalorespiring bacterium Desulfitobacterium hafniense Y51 and comparison with Dehalococcoides ethenogenes 195.</title>
        <authorList>
            <person name="Nonaka H."/>
            <person name="Keresztes G."/>
            <person name="Shinoda Y."/>
            <person name="Ikenaga Y."/>
            <person name="Abe M."/>
            <person name="Naito K."/>
            <person name="Inatomi K."/>
            <person name="Furukawa K."/>
            <person name="Inui M."/>
            <person name="Yukawa H."/>
        </authorList>
    </citation>
    <scope>NUCLEOTIDE SEQUENCE [LARGE SCALE GENOMIC DNA]</scope>
    <source>
        <strain evidence="4 5">Y51</strain>
    </source>
</reference>
<feature type="domain" description="HipA-like C-terminal" evidence="3">
    <location>
        <begin position="32"/>
        <end position="198"/>
    </location>
</feature>
<dbReference type="Proteomes" id="UP000001946">
    <property type="component" value="Chromosome"/>
</dbReference>
<proteinExistence type="predicted"/>
<dbReference type="Gene3D" id="1.10.1070.20">
    <property type="match status" value="1"/>
</dbReference>
<dbReference type="GO" id="GO:0016301">
    <property type="term" value="F:kinase activity"/>
    <property type="evidence" value="ECO:0007669"/>
    <property type="project" value="UniProtKB-KW"/>
</dbReference>
<name>Q24MA6_DESHY</name>
<evidence type="ECO:0000256" key="1">
    <source>
        <dbReference type="ARBA" id="ARBA00022679"/>
    </source>
</evidence>
<dbReference type="eggNOG" id="COG3550">
    <property type="taxonomic scope" value="Bacteria"/>
</dbReference>
<dbReference type="EMBL" id="AP008230">
    <property type="protein sequence ID" value="BAE86836.1"/>
    <property type="molecule type" value="Genomic_DNA"/>
</dbReference>
<evidence type="ECO:0000256" key="2">
    <source>
        <dbReference type="ARBA" id="ARBA00022777"/>
    </source>
</evidence>
<accession>Q24MA6</accession>